<evidence type="ECO:0000256" key="1">
    <source>
        <dbReference type="SAM" id="SignalP"/>
    </source>
</evidence>
<protein>
    <submittedName>
        <fullName evidence="4">Bravo_FIGEY domain-containing protein</fullName>
    </submittedName>
</protein>
<organism evidence="4">
    <name type="scientific">Hydatigena taeniaeformis</name>
    <name type="common">Feline tapeworm</name>
    <name type="synonym">Taenia taeniaeformis</name>
    <dbReference type="NCBI Taxonomy" id="6205"/>
    <lineage>
        <taxon>Eukaryota</taxon>
        <taxon>Metazoa</taxon>
        <taxon>Spiralia</taxon>
        <taxon>Lophotrochozoa</taxon>
        <taxon>Platyhelminthes</taxon>
        <taxon>Cestoda</taxon>
        <taxon>Eucestoda</taxon>
        <taxon>Cyclophyllidea</taxon>
        <taxon>Taeniidae</taxon>
        <taxon>Hydatigera</taxon>
    </lineage>
</organism>
<reference evidence="2 3" key="2">
    <citation type="submission" date="2018-11" db="EMBL/GenBank/DDBJ databases">
        <authorList>
            <consortium name="Pathogen Informatics"/>
        </authorList>
    </citation>
    <scope>NUCLEOTIDE SEQUENCE [LARGE SCALE GENOMIC DNA]</scope>
</reference>
<dbReference type="EMBL" id="UYWX01002185">
    <property type="protein sequence ID" value="VDM22313.1"/>
    <property type="molecule type" value="Genomic_DNA"/>
</dbReference>
<proteinExistence type="predicted"/>
<evidence type="ECO:0000313" key="4">
    <source>
        <dbReference type="WBParaSite" id="TTAC_0000329901-mRNA-1"/>
    </source>
</evidence>
<sequence length="569" mass="63033">MSFSRVLCLLVLLSFYANGGSEYELLEFAPVVGANNDESVYLTDNDPEVLIDATSRITRSIYFLGSSSLVTHVVRFSCGVSRRSKPLTEVNLCCSSSSQGSNCHRLHGKSKVKTIDCNKMSFRYDLDEFSGANFSFQFKPNESSSFPYNEQIYCEVQASEATIQSNIVEFRDATFYATQLNVAMSNEVEKVQPSNISPHDFPLKFSCGDYAEKIRHWPSWMAAVWQRYLSPFEWVYCEVGSSKTPVGCAKAGEPLGLGNSVTSMDGTLFLFTDAVLAKHPNIAFVCRNRNSASGPLRVYAGDYIQQATPVIIKGLTLDPNASPKHTGGFEAISPQKASYQFVEGTELLDFSLFAFYRVPQSPESPIKFGWFKDGVALSDQEATATSFRLPKKVKRSFAGIYELRVMEGSNQRLTFTFNVSVVGPPTFRDINCIDDLFYALEGTSKRFDCLLNAREGEGVEFRVGINGFEAASAEGLRRILSSSLQLQNQPIAKLDIIFKPFARPSESTMGVAVEVANLTPGQNFRLSVKAINAYGQSLISGSLWVVRKCSSLLKLDFVCCVWLQVLTLT</sequence>
<evidence type="ECO:0000313" key="3">
    <source>
        <dbReference type="Proteomes" id="UP000274429"/>
    </source>
</evidence>
<dbReference type="OrthoDB" id="6244967at2759"/>
<reference evidence="4" key="1">
    <citation type="submission" date="2017-02" db="UniProtKB">
        <authorList>
            <consortium name="WormBaseParasite"/>
        </authorList>
    </citation>
    <scope>IDENTIFICATION</scope>
</reference>
<accession>A0A0R3WRA9</accession>
<gene>
    <name evidence="2" type="ORF">TTAC_LOCUS3284</name>
</gene>
<feature type="chain" id="PRO_5043133038" evidence="1">
    <location>
        <begin position="20"/>
        <end position="569"/>
    </location>
</feature>
<dbReference type="AlphaFoldDB" id="A0A0R3WRA9"/>
<keyword evidence="3" id="KW-1185">Reference proteome</keyword>
<evidence type="ECO:0000313" key="2">
    <source>
        <dbReference type="EMBL" id="VDM22313.1"/>
    </source>
</evidence>
<dbReference type="Proteomes" id="UP000274429">
    <property type="component" value="Unassembled WGS sequence"/>
</dbReference>
<dbReference type="STRING" id="6205.A0A0R3WRA9"/>
<dbReference type="WBParaSite" id="TTAC_0000329901-mRNA-1">
    <property type="protein sequence ID" value="TTAC_0000329901-mRNA-1"/>
    <property type="gene ID" value="TTAC_0000329901"/>
</dbReference>
<feature type="signal peptide" evidence="1">
    <location>
        <begin position="1"/>
        <end position="19"/>
    </location>
</feature>
<name>A0A0R3WRA9_HYDTA</name>
<keyword evidence="1" id="KW-0732">Signal</keyword>